<comment type="subunit">
    <text evidence="8">Homodimer.</text>
</comment>
<keyword evidence="12" id="KW-1185">Reference proteome</keyword>
<dbReference type="GO" id="GO:0010833">
    <property type="term" value="P:telomere maintenance via telomere lengthening"/>
    <property type="evidence" value="ECO:0007669"/>
    <property type="project" value="UniProtKB-UniRule"/>
</dbReference>
<evidence type="ECO:0000256" key="2">
    <source>
        <dbReference type="ARBA" id="ARBA00022454"/>
    </source>
</evidence>
<reference evidence="11" key="2">
    <citation type="submission" date="2014-02" db="EMBL/GenBank/DDBJ databases">
        <title>Complete DNA sequence of /Kuraishia capsulata/ illustrates novel genomic features among budding yeasts (/Saccharomycotina/).</title>
        <authorList>
            <person name="Morales L."/>
            <person name="Noel B."/>
            <person name="Porcel B."/>
            <person name="Marcet-Houben M."/>
            <person name="Hullo M-F."/>
            <person name="Sacerdot C."/>
            <person name="Tekaia F."/>
            <person name="Leh-Louis V."/>
            <person name="Despons L."/>
            <person name="Khanna V."/>
            <person name="Aury J-M."/>
            <person name="Barbe V."/>
            <person name="Couloux A."/>
            <person name="Labadie K."/>
            <person name="Pelletier E."/>
            <person name="Souciet J-L."/>
            <person name="Boekhout T."/>
            <person name="Gabaldon T."/>
            <person name="Wincker P."/>
            <person name="Dujon B."/>
        </authorList>
    </citation>
    <scope>NUCLEOTIDE SEQUENCE</scope>
    <source>
        <strain evidence="11">CBS 1993</strain>
    </source>
</reference>
<keyword evidence="5" id="KW-0010">Activator</keyword>
<keyword evidence="7 8" id="KW-0539">Nucleus</keyword>
<dbReference type="Proteomes" id="UP000019384">
    <property type="component" value="Unassembled WGS sequence"/>
</dbReference>
<keyword evidence="3 8" id="KW-0779">Telomere</keyword>
<dbReference type="OrthoDB" id="435460at2759"/>
<gene>
    <name evidence="11" type="ORF">KUCA_T00005111001</name>
</gene>
<proteinExistence type="inferred from homology"/>
<accession>W6MQW2</accession>
<feature type="domain" description="BRCT" evidence="10">
    <location>
        <begin position="26"/>
        <end position="121"/>
    </location>
</feature>
<dbReference type="SUPFAM" id="SSF46689">
    <property type="entry name" value="Homeodomain-like"/>
    <property type="match status" value="1"/>
</dbReference>
<dbReference type="HOGENOM" id="CLU_507258_0_0_1"/>
<dbReference type="Gene3D" id="1.10.10.60">
    <property type="entry name" value="Homeodomain-like"/>
    <property type="match status" value="2"/>
</dbReference>
<sequence length="625" mass="70491">MNRLIRSLGFGASRQSDAPKKNNNERFSRSLKGKAIFVMGKRDDYELIRAAVRTLGGKMVNSSENDIFPDTDVLENDELLLFADSKDEFSSAHDGYDVYSTSFLFDSLKSRGRTPLESYKFVPPNETHAHFKTDRTAKAAISSLAPLARKRKEPPVSAPEAEADNVESKRVKPKRAYVPFTKADDVIILDMIRLRPDKCKSKSYYKEIAEALLIHNGTEHSSSSIRTRFRYTLARDLEWVYQLDPATGTIRHDIHGELLKEIVGDSFWESKLRFTAEDDYTLSVEILEATEGDEQVNSTTFFELFAQKYSSHKPEAWRNRWLKFVSPYGAQKYKDFYEYTQSIGKTPMALGIRPLQLADPKNCIRLHPHDYNAPALEEGHSTYRDGAPDLDEADDAETEEAKSLLSVMTEHASASQLHVQDEEDNNEPISLAEKPVPKSVQFAIEPLLNSHEPEVSNDDANETEGEGGSFSKLASQPYTQTQLPLGETFTPPIAPQVMENFTEEEYVAKVRTITKKLGKNPKKLIAGLKELGMDGVWAESMLVSCSADPVAFGNCVSFFFQHDEAIPTGVRGYWSADEDMCLMLGQKLAFLEEVHGKEYVEMRRKFLRMLGEDVVKPTRSGRSKS</sequence>
<dbReference type="InterPro" id="IPR001357">
    <property type="entry name" value="BRCT_dom"/>
</dbReference>
<evidence type="ECO:0000256" key="9">
    <source>
        <dbReference type="SAM" id="MobiDB-lite"/>
    </source>
</evidence>
<dbReference type="GO" id="GO:0070187">
    <property type="term" value="C:shelterin complex"/>
    <property type="evidence" value="ECO:0007669"/>
    <property type="project" value="TreeGrafter"/>
</dbReference>
<feature type="region of interest" description="Disordered" evidence="9">
    <location>
        <begin position="374"/>
        <end position="435"/>
    </location>
</feature>
<keyword evidence="6" id="KW-0804">Transcription</keyword>
<feature type="compositionally biased region" description="Acidic residues" evidence="9">
    <location>
        <begin position="388"/>
        <end position="398"/>
    </location>
</feature>
<keyword evidence="4" id="KW-0805">Transcription regulation</keyword>
<dbReference type="InterPro" id="IPR009057">
    <property type="entry name" value="Homeodomain-like_sf"/>
</dbReference>
<evidence type="ECO:0000256" key="1">
    <source>
        <dbReference type="ARBA" id="ARBA00010467"/>
    </source>
</evidence>
<dbReference type="GeneID" id="34522501"/>
<comment type="similarity">
    <text evidence="1 8">Belongs to the RAP1 family.</text>
</comment>
<dbReference type="CDD" id="cd11655">
    <property type="entry name" value="rap1_myb-like"/>
    <property type="match status" value="1"/>
</dbReference>
<evidence type="ECO:0000256" key="6">
    <source>
        <dbReference type="ARBA" id="ARBA00023163"/>
    </source>
</evidence>
<evidence type="ECO:0000256" key="8">
    <source>
        <dbReference type="RuleBase" id="RU367107"/>
    </source>
</evidence>
<dbReference type="InterPro" id="IPR021661">
    <property type="entry name" value="Rap1_C"/>
</dbReference>
<evidence type="ECO:0000256" key="7">
    <source>
        <dbReference type="ARBA" id="ARBA00023242"/>
    </source>
</evidence>
<organism evidence="11 12">
    <name type="scientific">Kuraishia capsulata CBS 1993</name>
    <dbReference type="NCBI Taxonomy" id="1382522"/>
    <lineage>
        <taxon>Eukaryota</taxon>
        <taxon>Fungi</taxon>
        <taxon>Dikarya</taxon>
        <taxon>Ascomycota</taxon>
        <taxon>Saccharomycotina</taxon>
        <taxon>Pichiomycetes</taxon>
        <taxon>Pichiales</taxon>
        <taxon>Pichiaceae</taxon>
        <taxon>Kuraishia</taxon>
    </lineage>
</organism>
<feature type="compositionally biased region" description="Acidic residues" evidence="9">
    <location>
        <begin position="455"/>
        <end position="465"/>
    </location>
</feature>
<comment type="function">
    <text evidence="8">Involved in the regulation of telomere length, clustering and has a specific role in telomere position effect (TPE).</text>
</comment>
<dbReference type="Pfam" id="PF11626">
    <property type="entry name" value="Rap1_C"/>
    <property type="match status" value="1"/>
</dbReference>
<dbReference type="PROSITE" id="PS50172">
    <property type="entry name" value="BRCT"/>
    <property type="match status" value="1"/>
</dbReference>
<dbReference type="PANTHER" id="PTHR16466:SF6">
    <property type="entry name" value="TELOMERIC REPEAT-BINDING FACTOR 2-INTERACTING PROTEIN 1"/>
    <property type="match status" value="1"/>
</dbReference>
<dbReference type="GO" id="GO:0042162">
    <property type="term" value="F:telomeric DNA binding"/>
    <property type="evidence" value="ECO:0007669"/>
    <property type="project" value="TreeGrafter"/>
</dbReference>
<dbReference type="RefSeq" id="XP_022461113.1">
    <property type="nucleotide sequence ID" value="XM_022606264.1"/>
</dbReference>
<evidence type="ECO:0000313" key="12">
    <source>
        <dbReference type="Proteomes" id="UP000019384"/>
    </source>
</evidence>
<dbReference type="InterPro" id="IPR015280">
    <property type="entry name" value="Rap1_DNA-bd"/>
</dbReference>
<keyword evidence="2 8" id="KW-0158">Chromosome</keyword>
<dbReference type="AlphaFoldDB" id="W6MQW2"/>
<dbReference type="Pfam" id="PF09197">
    <property type="entry name" value="Rap1-DNA-bind"/>
    <property type="match status" value="1"/>
</dbReference>
<feature type="region of interest" description="Disordered" evidence="9">
    <location>
        <begin position="449"/>
        <end position="473"/>
    </location>
</feature>
<comment type="subcellular location">
    <subcellularLocation>
        <location evidence="8">Nucleus</location>
    </subcellularLocation>
    <subcellularLocation>
        <location evidence="8">Chromosome</location>
        <location evidence="8">Telomere</location>
    </subcellularLocation>
</comment>
<evidence type="ECO:0000256" key="4">
    <source>
        <dbReference type="ARBA" id="ARBA00023015"/>
    </source>
</evidence>
<evidence type="ECO:0000313" key="11">
    <source>
        <dbReference type="EMBL" id="CDK29124.1"/>
    </source>
</evidence>
<feature type="compositionally biased region" description="Basic and acidic residues" evidence="9">
    <location>
        <begin position="377"/>
        <end position="387"/>
    </location>
</feature>
<dbReference type="PANTHER" id="PTHR16466">
    <property type="entry name" value="TELOMERE REPEAT-BINDING FACTOR 2-INTERACTING PROTEIN 1"/>
    <property type="match status" value="1"/>
</dbReference>
<dbReference type="STRING" id="1382522.W6MQW2"/>
<name>W6MQW2_9ASCO</name>
<protein>
    <recommendedName>
        <fullName evidence="8">DNA-binding protein RAP1</fullName>
    </recommendedName>
</protein>
<dbReference type="GO" id="GO:0031848">
    <property type="term" value="P:protection from non-homologous end joining at telomere"/>
    <property type="evidence" value="ECO:0007669"/>
    <property type="project" value="TreeGrafter"/>
</dbReference>
<dbReference type="EMBL" id="HG793130">
    <property type="protein sequence ID" value="CDK29124.1"/>
    <property type="molecule type" value="Genomic_DNA"/>
</dbReference>
<reference evidence="11" key="1">
    <citation type="submission" date="2013-12" db="EMBL/GenBank/DDBJ databases">
        <authorList>
            <person name="Genoscope - CEA"/>
        </authorList>
    </citation>
    <scope>NUCLEOTIDE SEQUENCE</scope>
    <source>
        <strain evidence="11">CBS 1993</strain>
    </source>
</reference>
<evidence type="ECO:0000256" key="3">
    <source>
        <dbReference type="ARBA" id="ARBA00022895"/>
    </source>
</evidence>
<evidence type="ECO:0000259" key="10">
    <source>
        <dbReference type="PROSITE" id="PS50172"/>
    </source>
</evidence>
<dbReference type="InterPro" id="IPR039595">
    <property type="entry name" value="TE2IP/Rap1"/>
</dbReference>
<evidence type="ECO:0000256" key="5">
    <source>
        <dbReference type="ARBA" id="ARBA00023159"/>
    </source>
</evidence>